<sequence length="385" mass="42155">MLNQPKKPLWPKVRHFLREPFAEFWGCVILIVLGDGSVAQVTLSNGEKGDYQSISWGWGLGVMFGVYVSGGISGGHLNPAVTLASCVYRGFPWRKFPGYMLAQTLGCMVGAAIIYGNYRSAIDTFEGCKGCRTVSGPKSTAGVFCTYPAPFMTRTGQFFSEIVASAVLQFIIFAINDTKNIPAGPLAPLVLFFLIFAIGACLGWETGYAINFARDFGPRLVTAMIGYGSEVWSAGGYYFWVPIVAPFIGCLLGGFLYDFFMYTGDESPINWPWMGFDRFLNPHKRIEHDMGTVQQNVEAPMLVEAHPNMGSVQENPLSTGTDEPKVDMDPGFSSDSQTVHLGRNMRAADHEHVEQAHTPESATPPQPTGAAQFLEFENLDDSDSS</sequence>
<protein>
    <submittedName>
        <fullName evidence="14">Aquaporin-like protein</fullName>
    </submittedName>
</protein>
<evidence type="ECO:0000256" key="4">
    <source>
        <dbReference type="ARBA" id="ARBA00022692"/>
    </source>
</evidence>
<dbReference type="VEuPathDB" id="FungiDB:YALI1_E06664g"/>
<dbReference type="OMA" id="WGFAVLT"/>
<keyword evidence="4 10" id="KW-0812">Transmembrane</keyword>
<dbReference type="InterPro" id="IPR023271">
    <property type="entry name" value="Aquaporin-like"/>
</dbReference>
<proteinExistence type="inferred from homology"/>
<keyword evidence="7 12" id="KW-0472">Membrane</keyword>
<dbReference type="InterPro" id="IPR000425">
    <property type="entry name" value="MIP"/>
</dbReference>
<evidence type="ECO:0000256" key="3">
    <source>
        <dbReference type="ARBA" id="ARBA00022448"/>
    </source>
</evidence>
<evidence type="ECO:0000256" key="11">
    <source>
        <dbReference type="SAM" id="MobiDB-lite"/>
    </source>
</evidence>
<evidence type="ECO:0000256" key="9">
    <source>
        <dbReference type="ARBA" id="ARBA00049405"/>
    </source>
</evidence>
<dbReference type="GO" id="GO:0005886">
    <property type="term" value="C:plasma membrane"/>
    <property type="evidence" value="ECO:0007669"/>
    <property type="project" value="TreeGrafter"/>
</dbReference>
<dbReference type="GeneID" id="2912325"/>
<dbReference type="Proteomes" id="UP000256601">
    <property type="component" value="Unassembled WGS sequence"/>
</dbReference>
<dbReference type="NCBIfam" id="TIGR00861">
    <property type="entry name" value="MIP"/>
    <property type="match status" value="1"/>
</dbReference>
<feature type="transmembrane region" description="Helical" evidence="12">
    <location>
        <begin position="158"/>
        <end position="175"/>
    </location>
</feature>
<dbReference type="GO" id="GO:0015250">
    <property type="term" value="F:water channel activity"/>
    <property type="evidence" value="ECO:0007669"/>
    <property type="project" value="TreeGrafter"/>
</dbReference>
<dbReference type="PANTHER" id="PTHR43829:SF9">
    <property type="entry name" value="AQUAPORIN-9"/>
    <property type="match status" value="1"/>
</dbReference>
<dbReference type="eggNOG" id="KOG0224">
    <property type="taxonomic scope" value="Eukaryota"/>
</dbReference>
<dbReference type="GO" id="GO:0015254">
    <property type="term" value="F:glycerol channel activity"/>
    <property type="evidence" value="ECO:0007669"/>
    <property type="project" value="TreeGrafter"/>
</dbReference>
<feature type="transmembrane region" description="Helical" evidence="12">
    <location>
        <begin position="237"/>
        <end position="257"/>
    </location>
</feature>
<evidence type="ECO:0000313" key="14">
    <source>
        <dbReference type="EMBL" id="RDW23135.1"/>
    </source>
</evidence>
<evidence type="ECO:0000313" key="13">
    <source>
        <dbReference type="EMBL" id="AOW05004.1"/>
    </source>
</evidence>
<dbReference type="EMBL" id="KZ859110">
    <property type="protein sequence ID" value="RDW23135.1"/>
    <property type="molecule type" value="Genomic_DNA"/>
</dbReference>
<dbReference type="Pfam" id="PF00230">
    <property type="entry name" value="MIP"/>
    <property type="match status" value="1"/>
</dbReference>
<reference evidence="14 16" key="2">
    <citation type="submission" date="2018-07" db="EMBL/GenBank/DDBJ databases">
        <title>Draft Genome Assemblies for Five Robust Yarrowia lipolytica Strains Exhibiting High Lipid Production and Pentose Sugar Utilization and Sugar Alcohol Secretion from Undetoxified Lignocellulosic Biomass Hydrolysates.</title>
        <authorList>
            <consortium name="DOE Joint Genome Institute"/>
            <person name="Walker C."/>
            <person name="Ryu S."/>
            <person name="Na H."/>
            <person name="Zane M."/>
            <person name="LaButti K."/>
            <person name="Lipzen A."/>
            <person name="Haridas S."/>
            <person name="Barry K."/>
            <person name="Grigoriev I.V."/>
            <person name="Quarterman J."/>
            <person name="Slininger P."/>
            <person name="Dien B."/>
            <person name="Trinh C.T."/>
        </authorList>
    </citation>
    <scope>NUCLEOTIDE SEQUENCE [LARGE SCALE GENOMIC DNA]</scope>
    <source>
        <strain evidence="14 16">YB392</strain>
    </source>
</reference>
<dbReference type="PANTHER" id="PTHR43829">
    <property type="entry name" value="AQUAPORIN OR AQUAGLYCEROPORIN RELATED"/>
    <property type="match status" value="1"/>
</dbReference>
<dbReference type="AlphaFoldDB" id="A0A1H6PSS7"/>
<evidence type="ECO:0000256" key="2">
    <source>
        <dbReference type="ARBA" id="ARBA00006175"/>
    </source>
</evidence>
<feature type="region of interest" description="Disordered" evidence="11">
    <location>
        <begin position="309"/>
        <end position="370"/>
    </location>
</feature>
<dbReference type="PRINTS" id="PR00783">
    <property type="entry name" value="MINTRINSICP"/>
</dbReference>
<evidence type="ECO:0000256" key="1">
    <source>
        <dbReference type="ARBA" id="ARBA00004141"/>
    </source>
</evidence>
<feature type="transmembrane region" description="Helical" evidence="12">
    <location>
        <begin position="187"/>
        <end position="210"/>
    </location>
</feature>
<feature type="compositionally biased region" description="Basic and acidic residues" evidence="11">
    <location>
        <begin position="346"/>
        <end position="357"/>
    </location>
</feature>
<organism evidence="13 15">
    <name type="scientific">Yarrowia lipolytica</name>
    <name type="common">Candida lipolytica</name>
    <dbReference type="NCBI Taxonomy" id="4952"/>
    <lineage>
        <taxon>Eukaryota</taxon>
        <taxon>Fungi</taxon>
        <taxon>Dikarya</taxon>
        <taxon>Ascomycota</taxon>
        <taxon>Saccharomycotina</taxon>
        <taxon>Dipodascomycetes</taxon>
        <taxon>Dipodascales</taxon>
        <taxon>Dipodascales incertae sedis</taxon>
        <taxon>Yarrowia</taxon>
    </lineage>
</organism>
<dbReference type="FunFam" id="1.20.1080.10:FF:000027">
    <property type="entry name" value="MIP aquaporin"/>
    <property type="match status" value="1"/>
</dbReference>
<comment type="subcellular location">
    <subcellularLocation>
        <location evidence="1">Membrane</location>
        <topology evidence="1">Multi-pass membrane protein</topology>
    </subcellularLocation>
</comment>
<feature type="transmembrane region" description="Helical" evidence="12">
    <location>
        <begin position="21"/>
        <end position="43"/>
    </location>
</feature>
<dbReference type="Proteomes" id="UP000182444">
    <property type="component" value="Chromosome 1E"/>
</dbReference>
<reference evidence="13 15" key="1">
    <citation type="journal article" date="2016" name="PLoS ONE">
        <title>Sequence Assembly of Yarrowia lipolytica Strain W29/CLIB89 Shows Transposable Element Diversity.</title>
        <authorList>
            <person name="Magnan C."/>
            <person name="Yu J."/>
            <person name="Chang I."/>
            <person name="Jahn E."/>
            <person name="Kanomata Y."/>
            <person name="Wu J."/>
            <person name="Zeller M."/>
            <person name="Oakes M."/>
            <person name="Baldi P."/>
            <person name="Sandmeyer S."/>
        </authorList>
    </citation>
    <scope>NUCLEOTIDE SEQUENCE [LARGE SCALE GENOMIC DNA]</scope>
    <source>
        <strain evidence="13">CLIB89</strain>
        <strain evidence="15">CLIB89(W29)</strain>
    </source>
</reference>
<dbReference type="CDD" id="cd00333">
    <property type="entry name" value="MIP"/>
    <property type="match status" value="1"/>
</dbReference>
<feature type="compositionally biased region" description="Polar residues" evidence="11">
    <location>
        <begin position="310"/>
        <end position="321"/>
    </location>
</feature>
<keyword evidence="5" id="KW-0677">Repeat</keyword>
<dbReference type="SUPFAM" id="SSF81338">
    <property type="entry name" value="Aquaporin-like"/>
    <property type="match status" value="1"/>
</dbReference>
<dbReference type="OrthoDB" id="3222at2759"/>
<comment type="catalytic activity">
    <reaction evidence="8">
        <text>H2O(in) = H2O(out)</text>
        <dbReference type="Rhea" id="RHEA:29667"/>
        <dbReference type="ChEBI" id="CHEBI:15377"/>
    </reaction>
</comment>
<dbReference type="PROSITE" id="PS00221">
    <property type="entry name" value="MIP"/>
    <property type="match status" value="1"/>
</dbReference>
<dbReference type="Gene3D" id="1.20.1080.10">
    <property type="entry name" value="Glycerol uptake facilitator protein"/>
    <property type="match status" value="1"/>
</dbReference>
<evidence type="ECO:0000313" key="15">
    <source>
        <dbReference type="Proteomes" id="UP000182444"/>
    </source>
</evidence>
<evidence type="ECO:0000256" key="7">
    <source>
        <dbReference type="ARBA" id="ARBA00023136"/>
    </source>
</evidence>
<comment type="similarity">
    <text evidence="2 10">Belongs to the MIP/aquaporin (TC 1.A.8) family.</text>
</comment>
<dbReference type="EMBL" id="CP017557">
    <property type="protein sequence ID" value="AOW05004.1"/>
    <property type="molecule type" value="Genomic_DNA"/>
</dbReference>
<name>A0A1H6PSS7_YARLL</name>
<evidence type="ECO:0000256" key="6">
    <source>
        <dbReference type="ARBA" id="ARBA00022989"/>
    </source>
</evidence>
<feature type="transmembrane region" description="Helical" evidence="12">
    <location>
        <begin position="55"/>
        <end position="75"/>
    </location>
</feature>
<dbReference type="InterPro" id="IPR050363">
    <property type="entry name" value="MIP/Aquaporin"/>
</dbReference>
<dbReference type="InterPro" id="IPR022357">
    <property type="entry name" value="MIP_CS"/>
</dbReference>
<feature type="transmembrane region" description="Helical" evidence="12">
    <location>
        <begin position="96"/>
        <end position="115"/>
    </location>
</feature>
<comment type="catalytic activity">
    <reaction evidence="9">
        <text>glycerol(in) = glycerol(out)</text>
        <dbReference type="Rhea" id="RHEA:29675"/>
        <dbReference type="ChEBI" id="CHEBI:17754"/>
    </reaction>
</comment>
<gene>
    <name evidence="14" type="ORF">B0I71DRAFT_16250</name>
    <name evidence="13" type="ORF">YALI1_E06664g</name>
</gene>
<keyword evidence="3 10" id="KW-0813">Transport</keyword>
<dbReference type="PRINTS" id="PR02019">
    <property type="entry name" value="AQUAPORIN7"/>
</dbReference>
<evidence type="ECO:0000256" key="12">
    <source>
        <dbReference type="SAM" id="Phobius"/>
    </source>
</evidence>
<evidence type="ECO:0000256" key="10">
    <source>
        <dbReference type="RuleBase" id="RU000477"/>
    </source>
</evidence>
<evidence type="ECO:0000256" key="5">
    <source>
        <dbReference type="ARBA" id="ARBA00022737"/>
    </source>
</evidence>
<evidence type="ECO:0000313" key="16">
    <source>
        <dbReference type="Proteomes" id="UP000256601"/>
    </source>
</evidence>
<dbReference type="KEGG" id="yli:2912325"/>
<accession>A0A1H6PSS7</accession>
<dbReference type="RefSeq" id="XP_503595.1">
    <property type="nucleotide sequence ID" value="XM_503595.1"/>
</dbReference>
<dbReference type="VEuPathDB" id="FungiDB:YALI0_E05665g"/>
<evidence type="ECO:0000256" key="8">
    <source>
        <dbReference type="ARBA" id="ARBA00034651"/>
    </source>
</evidence>
<keyword evidence="6 12" id="KW-1133">Transmembrane helix</keyword>